<dbReference type="Proteomes" id="UP001141552">
    <property type="component" value="Unassembled WGS sequence"/>
</dbReference>
<organism evidence="5 6">
    <name type="scientific">Turnera subulata</name>
    <dbReference type="NCBI Taxonomy" id="218843"/>
    <lineage>
        <taxon>Eukaryota</taxon>
        <taxon>Viridiplantae</taxon>
        <taxon>Streptophyta</taxon>
        <taxon>Embryophyta</taxon>
        <taxon>Tracheophyta</taxon>
        <taxon>Spermatophyta</taxon>
        <taxon>Magnoliopsida</taxon>
        <taxon>eudicotyledons</taxon>
        <taxon>Gunneridae</taxon>
        <taxon>Pentapetalae</taxon>
        <taxon>rosids</taxon>
        <taxon>fabids</taxon>
        <taxon>Malpighiales</taxon>
        <taxon>Passifloraceae</taxon>
        <taxon>Turnera</taxon>
    </lineage>
</organism>
<dbReference type="PANTHER" id="PTHR36766:SF70">
    <property type="entry name" value="DISEASE RESISTANCE PROTEIN RGA4"/>
    <property type="match status" value="1"/>
</dbReference>
<dbReference type="Gene3D" id="3.80.10.10">
    <property type="entry name" value="Ribonuclease Inhibitor"/>
    <property type="match status" value="2"/>
</dbReference>
<dbReference type="Gene3D" id="3.40.50.300">
    <property type="entry name" value="P-loop containing nucleotide triphosphate hydrolases"/>
    <property type="match status" value="1"/>
</dbReference>
<evidence type="ECO:0000313" key="5">
    <source>
        <dbReference type="EMBL" id="KAJ4847334.1"/>
    </source>
</evidence>
<feature type="domain" description="R13L1/DRL21-like LRR repeat region" evidence="4">
    <location>
        <begin position="539"/>
        <end position="598"/>
    </location>
</feature>
<dbReference type="Pfam" id="PF25019">
    <property type="entry name" value="LRR_R13L1-DRL21"/>
    <property type="match status" value="2"/>
</dbReference>
<keyword evidence="1" id="KW-0433">Leucine-rich repeat</keyword>
<feature type="domain" description="R13L1/DRL21-like LRR repeat region" evidence="4">
    <location>
        <begin position="214"/>
        <end position="267"/>
    </location>
</feature>
<sequence>MERAPHTGAGRVVTDSILSKSEQIIGRDNDVSEVIELLNVSRDEMLSIVPIVGMGGLGKTTLAKLVIKAVEEKSLFDKKIWVCVSQDFNIQRILGEMLENLEGRSMMSNLDAIERRLQDNLEGKRFLLVLDDVWNKESKKWKSLKDCLSKVSGSNGNVVLVTTRSQETASMMETRPGGRHLLKGLGDEEWIKAFFGSCVRPQSWNSSSCRLLSLRHFYLTSFRGKWPRDFCLPDNLVDVRLIDCDNVDEIPSLGHLPNLRTLHIDGMAKVSCIGVEESSENNGVKLFPALKEFRLQNMENLVEWMLPRNGGEELILFPSLHVLFIDSCSKLRSIPRGTHMPSLVRLIIYNCDELCDLSDEFQVGTPIEEITMCGTLKSMPSLQLTSLPIGLQYCTKLQELVVRDSPIDDFPIEDLTGFLSLERLEIGDIERSTCLPIGLGSCTSLKQLRIWRWEQLNSVPDDLLGKLTSLVELWIIHCPRLTYIPEDIFGGFTRLKHLAIGGFWEELEAFPGLNSIQNLNHTLEKLHIRGWRKLESLPNQLQQLTSLKELVIYEFDGIEILPEWLSNLSSLRSIEIYYCRNLKHLPSASAMQCLSKLQQIEISGCPILRENCNQETGPEWSKIRHIPQIWIT</sequence>
<reference evidence="5" key="2">
    <citation type="journal article" date="2023" name="Plants (Basel)">
        <title>Annotation of the Turnera subulata (Passifloraceae) Draft Genome Reveals the S-Locus Evolved after the Divergence of Turneroideae from Passifloroideae in a Stepwise Manner.</title>
        <authorList>
            <person name="Henning P.M."/>
            <person name="Roalson E.H."/>
            <person name="Mir W."/>
            <person name="McCubbin A.G."/>
            <person name="Shore J.S."/>
        </authorList>
    </citation>
    <scope>NUCLEOTIDE SEQUENCE</scope>
    <source>
        <strain evidence="5">F60SS</strain>
    </source>
</reference>
<dbReference type="SUPFAM" id="SSF52540">
    <property type="entry name" value="P-loop containing nucleoside triphosphate hydrolases"/>
    <property type="match status" value="1"/>
</dbReference>
<proteinExistence type="predicted"/>
<dbReference type="EMBL" id="JAKUCV010001187">
    <property type="protein sequence ID" value="KAJ4847334.1"/>
    <property type="molecule type" value="Genomic_DNA"/>
</dbReference>
<dbReference type="SUPFAM" id="SSF52058">
    <property type="entry name" value="L domain-like"/>
    <property type="match status" value="1"/>
</dbReference>
<dbReference type="GO" id="GO:0043531">
    <property type="term" value="F:ADP binding"/>
    <property type="evidence" value="ECO:0007669"/>
    <property type="project" value="InterPro"/>
</dbReference>
<evidence type="ECO:0008006" key="7">
    <source>
        <dbReference type="Google" id="ProtNLM"/>
    </source>
</evidence>
<dbReference type="Pfam" id="PF00931">
    <property type="entry name" value="NB-ARC"/>
    <property type="match status" value="1"/>
</dbReference>
<protein>
    <recommendedName>
        <fullName evidence="7">NB-ARC domain-containing protein</fullName>
    </recommendedName>
</protein>
<evidence type="ECO:0000256" key="1">
    <source>
        <dbReference type="ARBA" id="ARBA00022614"/>
    </source>
</evidence>
<comment type="caution">
    <text evidence="5">The sequence shown here is derived from an EMBL/GenBank/DDBJ whole genome shotgun (WGS) entry which is preliminary data.</text>
</comment>
<feature type="domain" description="NB-ARC" evidence="3">
    <location>
        <begin position="28"/>
        <end position="189"/>
    </location>
</feature>
<dbReference type="SUPFAM" id="SSF52047">
    <property type="entry name" value="RNI-like"/>
    <property type="match status" value="1"/>
</dbReference>
<gene>
    <name evidence="5" type="ORF">Tsubulata_025159</name>
</gene>
<dbReference type="FunFam" id="3.40.50.300:FF:001091">
    <property type="entry name" value="Probable disease resistance protein At1g61300"/>
    <property type="match status" value="1"/>
</dbReference>
<evidence type="ECO:0000313" key="6">
    <source>
        <dbReference type="Proteomes" id="UP001141552"/>
    </source>
</evidence>
<dbReference type="OrthoDB" id="1896560at2759"/>
<dbReference type="PANTHER" id="PTHR36766">
    <property type="entry name" value="PLANT BROAD-SPECTRUM MILDEW RESISTANCE PROTEIN RPW8"/>
    <property type="match status" value="1"/>
</dbReference>
<dbReference type="InterPro" id="IPR056789">
    <property type="entry name" value="LRR_R13L1-DRL21"/>
</dbReference>
<evidence type="ECO:0000259" key="3">
    <source>
        <dbReference type="Pfam" id="PF00931"/>
    </source>
</evidence>
<dbReference type="GO" id="GO:0006952">
    <property type="term" value="P:defense response"/>
    <property type="evidence" value="ECO:0007669"/>
    <property type="project" value="UniProtKB-KW"/>
</dbReference>
<dbReference type="AlphaFoldDB" id="A0A9Q0JMQ3"/>
<dbReference type="PRINTS" id="PR00364">
    <property type="entry name" value="DISEASERSIST"/>
</dbReference>
<keyword evidence="2" id="KW-0611">Plant defense</keyword>
<evidence type="ECO:0000259" key="4">
    <source>
        <dbReference type="Pfam" id="PF25019"/>
    </source>
</evidence>
<dbReference type="InterPro" id="IPR027417">
    <property type="entry name" value="P-loop_NTPase"/>
</dbReference>
<accession>A0A9Q0JMQ3</accession>
<keyword evidence="6" id="KW-1185">Reference proteome</keyword>
<evidence type="ECO:0000256" key="2">
    <source>
        <dbReference type="ARBA" id="ARBA00022821"/>
    </source>
</evidence>
<reference evidence="5" key="1">
    <citation type="submission" date="2022-02" db="EMBL/GenBank/DDBJ databases">
        <authorList>
            <person name="Henning P.M."/>
            <person name="McCubbin A.G."/>
            <person name="Shore J.S."/>
        </authorList>
    </citation>
    <scope>NUCLEOTIDE SEQUENCE</scope>
    <source>
        <strain evidence="5">F60SS</strain>
        <tissue evidence="5">Leaves</tissue>
    </source>
</reference>
<name>A0A9Q0JMQ3_9ROSI</name>
<dbReference type="InterPro" id="IPR002182">
    <property type="entry name" value="NB-ARC"/>
</dbReference>
<dbReference type="InterPro" id="IPR032675">
    <property type="entry name" value="LRR_dom_sf"/>
</dbReference>